<dbReference type="Pfam" id="PF04802">
    <property type="entry name" value="PP4R3"/>
    <property type="match status" value="1"/>
</dbReference>
<dbReference type="GO" id="GO:0072542">
    <property type="term" value="F:protein phosphatase activator activity"/>
    <property type="evidence" value="ECO:0007669"/>
    <property type="project" value="TreeGrafter"/>
</dbReference>
<dbReference type="EMBL" id="QUSZ01010072">
    <property type="protein sequence ID" value="RHX98444.1"/>
    <property type="molecule type" value="Genomic_DNA"/>
</dbReference>
<evidence type="ECO:0000313" key="5">
    <source>
        <dbReference type="Proteomes" id="UP000265427"/>
    </source>
</evidence>
<protein>
    <recommendedName>
        <fullName evidence="3">Serine/threonine-protein phosphatase 4 regulatory subunit 3-like central domain-containing protein</fullName>
    </recommendedName>
</protein>
<evidence type="ECO:0000259" key="3">
    <source>
        <dbReference type="Pfam" id="PF04802"/>
    </source>
</evidence>
<keyword evidence="2" id="KW-0539">Nucleus</keyword>
<sequence>MERGSTETTTSLYKDMDLSSITDTTNALPLPAMHTLMEIRKALTTTYLPPTKRAARVKSIVEHDAQFLKELLRVADQCLDLDDDESLELLFQITKALCAVLHLLLSDTYFLDVVGILEFNPHTIRKMCFRKELSAHMTFNEVISFIMMHACMHICMYSFQGVECTMGR</sequence>
<dbReference type="InterPro" id="IPR051137">
    <property type="entry name" value="PP4R3-like"/>
</dbReference>
<evidence type="ECO:0000256" key="1">
    <source>
        <dbReference type="ARBA" id="ARBA00004123"/>
    </source>
</evidence>
<evidence type="ECO:0000313" key="4">
    <source>
        <dbReference type="EMBL" id="RHX98444.1"/>
    </source>
</evidence>
<comment type="subcellular location">
    <subcellularLocation>
        <location evidence="1">Nucleus</location>
    </subcellularLocation>
</comment>
<dbReference type="GO" id="GO:0030289">
    <property type="term" value="C:protein phosphatase 4 complex"/>
    <property type="evidence" value="ECO:0007669"/>
    <property type="project" value="TreeGrafter"/>
</dbReference>
<organism evidence="4 5">
    <name type="scientific">Aphanomyces astaci</name>
    <name type="common">Crayfish plague agent</name>
    <dbReference type="NCBI Taxonomy" id="112090"/>
    <lineage>
        <taxon>Eukaryota</taxon>
        <taxon>Sar</taxon>
        <taxon>Stramenopiles</taxon>
        <taxon>Oomycota</taxon>
        <taxon>Saprolegniomycetes</taxon>
        <taxon>Saprolegniales</taxon>
        <taxon>Verrucalvaceae</taxon>
        <taxon>Aphanomyces</taxon>
    </lineage>
</organism>
<evidence type="ECO:0000256" key="2">
    <source>
        <dbReference type="ARBA" id="ARBA00023242"/>
    </source>
</evidence>
<dbReference type="AlphaFoldDB" id="A0A396ZWG7"/>
<dbReference type="Proteomes" id="UP000265427">
    <property type="component" value="Unassembled WGS sequence"/>
</dbReference>
<name>A0A396ZWG7_APHAT</name>
<accession>A0A396ZWG7</accession>
<gene>
    <name evidence="4" type="ORF">DYB36_014106</name>
</gene>
<dbReference type="PANTHER" id="PTHR23318">
    <property type="entry name" value="ATP SYNTHASE GAMMA-RELATED"/>
    <property type="match status" value="1"/>
</dbReference>
<reference evidence="4 5" key="1">
    <citation type="submission" date="2018-08" db="EMBL/GenBank/DDBJ databases">
        <title>Aphanomyces genome sequencing and annotation.</title>
        <authorList>
            <person name="Minardi D."/>
            <person name="Oidtmann B."/>
            <person name="Van Der Giezen M."/>
            <person name="Studholme D.J."/>
        </authorList>
    </citation>
    <scope>NUCLEOTIDE SEQUENCE [LARGE SCALE GENOMIC DNA]</scope>
    <source>
        <strain evidence="4 5">Kv</strain>
    </source>
</reference>
<comment type="caution">
    <text evidence="4">The sequence shown here is derived from an EMBL/GenBank/DDBJ whole genome shotgun (WGS) entry which is preliminary data.</text>
</comment>
<dbReference type="GO" id="GO:0005654">
    <property type="term" value="C:nucleoplasm"/>
    <property type="evidence" value="ECO:0007669"/>
    <property type="project" value="TreeGrafter"/>
</dbReference>
<proteinExistence type="predicted"/>
<dbReference type="InterPro" id="IPR006887">
    <property type="entry name" value="P4R3-like_central_dom"/>
</dbReference>
<dbReference type="PANTHER" id="PTHR23318:SF0">
    <property type="entry name" value="SERINE_THREONINE-PROTEIN PHOSPHATASE 4 REGULATORY SUBUNIT 3"/>
    <property type="match status" value="1"/>
</dbReference>
<feature type="domain" description="Serine/threonine-protein phosphatase 4 regulatory subunit 3-like central" evidence="3">
    <location>
        <begin position="38"/>
        <end position="145"/>
    </location>
</feature>